<dbReference type="Proteomes" id="UP000621799">
    <property type="component" value="Unassembled WGS sequence"/>
</dbReference>
<proteinExistence type="predicted"/>
<evidence type="ECO:0000256" key="1">
    <source>
        <dbReference type="SAM" id="MobiDB-lite"/>
    </source>
</evidence>
<name>A0A928VV79_9CYAN</name>
<accession>A0A928VV79</accession>
<dbReference type="AlphaFoldDB" id="A0A928VV79"/>
<evidence type="ECO:0000313" key="2">
    <source>
        <dbReference type="EMBL" id="MBE9039903.1"/>
    </source>
</evidence>
<evidence type="ECO:0000313" key="3">
    <source>
        <dbReference type="Proteomes" id="UP000621799"/>
    </source>
</evidence>
<dbReference type="EMBL" id="JADEXN010000040">
    <property type="protein sequence ID" value="MBE9039903.1"/>
    <property type="molecule type" value="Genomic_DNA"/>
</dbReference>
<comment type="caution">
    <text evidence="2">The sequence shown here is derived from an EMBL/GenBank/DDBJ whole genome shotgun (WGS) entry which is preliminary data.</text>
</comment>
<protein>
    <submittedName>
        <fullName evidence="2">Uncharacterized protein</fullName>
    </submittedName>
</protein>
<feature type="region of interest" description="Disordered" evidence="1">
    <location>
        <begin position="1"/>
        <end position="25"/>
    </location>
</feature>
<gene>
    <name evidence="2" type="ORF">IQ235_03740</name>
</gene>
<organism evidence="2 3">
    <name type="scientific">Zarconia navalis LEGE 11467</name>
    <dbReference type="NCBI Taxonomy" id="1828826"/>
    <lineage>
        <taxon>Bacteria</taxon>
        <taxon>Bacillati</taxon>
        <taxon>Cyanobacteriota</taxon>
        <taxon>Cyanophyceae</taxon>
        <taxon>Oscillatoriophycideae</taxon>
        <taxon>Oscillatoriales</taxon>
        <taxon>Oscillatoriales incertae sedis</taxon>
        <taxon>Zarconia</taxon>
        <taxon>Zarconia navalis</taxon>
    </lineage>
</organism>
<reference evidence="2" key="1">
    <citation type="submission" date="2020-10" db="EMBL/GenBank/DDBJ databases">
        <authorList>
            <person name="Castelo-Branco R."/>
            <person name="Eusebio N."/>
            <person name="Adriana R."/>
            <person name="Vieira A."/>
            <person name="Brugerolle De Fraissinette N."/>
            <person name="Rezende De Castro R."/>
            <person name="Schneider M.P."/>
            <person name="Vasconcelos V."/>
            <person name="Leao P.N."/>
        </authorList>
    </citation>
    <scope>NUCLEOTIDE SEQUENCE</scope>
    <source>
        <strain evidence="2">LEGE 11467</strain>
    </source>
</reference>
<sequence length="66" mass="7325">MKLGFQLSASNQSDRPEEKTSRNATKARSLFFPECNPFRAALRTSLIAIQSPVSVRVTFISTHMPG</sequence>
<keyword evidence="3" id="KW-1185">Reference proteome</keyword>